<dbReference type="Proteomes" id="UP000308600">
    <property type="component" value="Unassembled WGS sequence"/>
</dbReference>
<name>A0ACD3AZA8_9AGAR</name>
<evidence type="ECO:0000313" key="2">
    <source>
        <dbReference type="Proteomes" id="UP000308600"/>
    </source>
</evidence>
<evidence type="ECO:0000313" key="1">
    <source>
        <dbReference type="EMBL" id="TFK71070.1"/>
    </source>
</evidence>
<reference evidence="1 2" key="1">
    <citation type="journal article" date="2019" name="Nat. Ecol. Evol.">
        <title>Megaphylogeny resolves global patterns of mushroom evolution.</title>
        <authorList>
            <person name="Varga T."/>
            <person name="Krizsan K."/>
            <person name="Foldi C."/>
            <person name="Dima B."/>
            <person name="Sanchez-Garcia M."/>
            <person name="Sanchez-Ramirez S."/>
            <person name="Szollosi G.J."/>
            <person name="Szarkandi J.G."/>
            <person name="Papp V."/>
            <person name="Albert L."/>
            <person name="Andreopoulos W."/>
            <person name="Angelini C."/>
            <person name="Antonin V."/>
            <person name="Barry K.W."/>
            <person name="Bougher N.L."/>
            <person name="Buchanan P."/>
            <person name="Buyck B."/>
            <person name="Bense V."/>
            <person name="Catcheside P."/>
            <person name="Chovatia M."/>
            <person name="Cooper J."/>
            <person name="Damon W."/>
            <person name="Desjardin D."/>
            <person name="Finy P."/>
            <person name="Geml J."/>
            <person name="Haridas S."/>
            <person name="Hughes K."/>
            <person name="Justo A."/>
            <person name="Karasinski D."/>
            <person name="Kautmanova I."/>
            <person name="Kiss B."/>
            <person name="Kocsube S."/>
            <person name="Kotiranta H."/>
            <person name="LaButti K.M."/>
            <person name="Lechner B.E."/>
            <person name="Liimatainen K."/>
            <person name="Lipzen A."/>
            <person name="Lukacs Z."/>
            <person name="Mihaltcheva S."/>
            <person name="Morgado L.N."/>
            <person name="Niskanen T."/>
            <person name="Noordeloos M.E."/>
            <person name="Ohm R.A."/>
            <person name="Ortiz-Santana B."/>
            <person name="Ovrebo C."/>
            <person name="Racz N."/>
            <person name="Riley R."/>
            <person name="Savchenko A."/>
            <person name="Shiryaev A."/>
            <person name="Soop K."/>
            <person name="Spirin V."/>
            <person name="Szebenyi C."/>
            <person name="Tomsovsky M."/>
            <person name="Tulloss R.E."/>
            <person name="Uehling J."/>
            <person name="Grigoriev I.V."/>
            <person name="Vagvolgyi C."/>
            <person name="Papp T."/>
            <person name="Martin F.M."/>
            <person name="Miettinen O."/>
            <person name="Hibbett D.S."/>
            <person name="Nagy L.G."/>
        </authorList>
    </citation>
    <scope>NUCLEOTIDE SEQUENCE [LARGE SCALE GENOMIC DNA]</scope>
    <source>
        <strain evidence="1 2">NL-1719</strain>
    </source>
</reference>
<accession>A0ACD3AZA8</accession>
<keyword evidence="2" id="KW-1185">Reference proteome</keyword>
<proteinExistence type="predicted"/>
<dbReference type="EMBL" id="ML208303">
    <property type="protein sequence ID" value="TFK71070.1"/>
    <property type="molecule type" value="Genomic_DNA"/>
</dbReference>
<gene>
    <name evidence="1" type="ORF">BDN72DRAFT_838168</name>
</gene>
<organism evidence="1 2">
    <name type="scientific">Pluteus cervinus</name>
    <dbReference type="NCBI Taxonomy" id="181527"/>
    <lineage>
        <taxon>Eukaryota</taxon>
        <taxon>Fungi</taxon>
        <taxon>Dikarya</taxon>
        <taxon>Basidiomycota</taxon>
        <taxon>Agaricomycotina</taxon>
        <taxon>Agaricomycetes</taxon>
        <taxon>Agaricomycetidae</taxon>
        <taxon>Agaricales</taxon>
        <taxon>Pluteineae</taxon>
        <taxon>Pluteaceae</taxon>
        <taxon>Pluteus</taxon>
    </lineage>
</organism>
<protein>
    <submittedName>
        <fullName evidence="1">Uncharacterized protein</fullName>
    </submittedName>
</protein>
<sequence>MSSTTRTTTSTLVMMCQPAVHGPHPKSFEELRMEDYLTAYQATGRPPQPCPEQPTDDAQRRALGLPPVFQPFPENELTFSIQELQAAQPFSPAIEGDETYHSISCTPGYKGYSFEELRTYAYLKGFKSPPTAVPMDPFTLTTSTSDSKPPSTTNLLFSSNEQFQSIVIQPQFSQHSPEELRVAYLRLGRELNSEDILRSFGPTPINAMRNVSYVPPPPGGSLMNTNGTSNPLLPPMASALPTLSLFGPALGSTSTGLAPAATITTPAAPIAPAITSFGLFGSATSTPAAPTPTPAIVPPSAFGFTPSPLFAAPTPTAAATASTGPSFQFGTGALNSSSTPKFQFG</sequence>